<organism evidence="1 2">
    <name type="scientific">Catharanthus roseus</name>
    <name type="common">Madagascar periwinkle</name>
    <name type="synonym">Vinca rosea</name>
    <dbReference type="NCBI Taxonomy" id="4058"/>
    <lineage>
        <taxon>Eukaryota</taxon>
        <taxon>Viridiplantae</taxon>
        <taxon>Streptophyta</taxon>
        <taxon>Embryophyta</taxon>
        <taxon>Tracheophyta</taxon>
        <taxon>Spermatophyta</taxon>
        <taxon>Magnoliopsida</taxon>
        <taxon>eudicotyledons</taxon>
        <taxon>Gunneridae</taxon>
        <taxon>Pentapetalae</taxon>
        <taxon>asterids</taxon>
        <taxon>lamiids</taxon>
        <taxon>Gentianales</taxon>
        <taxon>Apocynaceae</taxon>
        <taxon>Rauvolfioideae</taxon>
        <taxon>Vinceae</taxon>
        <taxon>Catharanthinae</taxon>
        <taxon>Catharanthus</taxon>
    </lineage>
</organism>
<accession>A0ACC0A432</accession>
<evidence type="ECO:0000313" key="2">
    <source>
        <dbReference type="Proteomes" id="UP001060085"/>
    </source>
</evidence>
<sequence length="245" mass="26421">METCLPVSTAALIVSSQLIFTAFFALILVWQKFTPYTVNTVVLLTIGAVVLALCGSSDKPQGESGKTYTLGFVMTFVAAVLSGLLFPAIELLYIKGRQAVTCTLVLEIQMVISFAATLFSTVGMFVVNDFKAIANEAREFQLGEAKYYVVLISGAIVWQVNTLGAVGIIFCASSLVTGIISSVLLPIQQVLAVVIFHDKFQAEKGLSLVLCLWGFVSHLYGEYKAAKKKKSDEVKESEMTPAAVP</sequence>
<reference evidence="2" key="1">
    <citation type="journal article" date="2023" name="Nat. Plants">
        <title>Single-cell RNA sequencing provides a high-resolution roadmap for understanding the multicellular compartmentation of specialized metabolism.</title>
        <authorList>
            <person name="Sun S."/>
            <person name="Shen X."/>
            <person name="Li Y."/>
            <person name="Li Y."/>
            <person name="Wang S."/>
            <person name="Li R."/>
            <person name="Zhang H."/>
            <person name="Shen G."/>
            <person name="Guo B."/>
            <person name="Wei J."/>
            <person name="Xu J."/>
            <person name="St-Pierre B."/>
            <person name="Chen S."/>
            <person name="Sun C."/>
        </authorList>
    </citation>
    <scope>NUCLEOTIDE SEQUENCE [LARGE SCALE GENOMIC DNA]</scope>
</reference>
<dbReference type="Proteomes" id="UP001060085">
    <property type="component" value="Linkage Group LG07"/>
</dbReference>
<evidence type="ECO:0000313" key="1">
    <source>
        <dbReference type="EMBL" id="KAI5654944.1"/>
    </source>
</evidence>
<name>A0ACC0A432_CATRO</name>
<keyword evidence="2" id="KW-1185">Reference proteome</keyword>
<protein>
    <submittedName>
        <fullName evidence="1">Uncharacterized protein</fullName>
    </submittedName>
</protein>
<dbReference type="EMBL" id="CM044707">
    <property type="protein sequence ID" value="KAI5654944.1"/>
    <property type="molecule type" value="Genomic_DNA"/>
</dbReference>
<comment type="caution">
    <text evidence="1">The sequence shown here is derived from an EMBL/GenBank/DDBJ whole genome shotgun (WGS) entry which is preliminary data.</text>
</comment>
<gene>
    <name evidence="1" type="ORF">M9H77_32131</name>
</gene>
<proteinExistence type="predicted"/>